<dbReference type="EC" id="2.7.13.3" evidence="2"/>
<reference evidence="5" key="1">
    <citation type="journal article" date="2019" name="Int. J. Syst. Evol. Microbiol.">
        <title>The Global Catalogue of Microorganisms (GCM) 10K type strain sequencing project: providing services to taxonomists for standard genome sequencing and annotation.</title>
        <authorList>
            <consortium name="The Broad Institute Genomics Platform"/>
            <consortium name="The Broad Institute Genome Sequencing Center for Infectious Disease"/>
            <person name="Wu L."/>
            <person name="Ma J."/>
        </authorList>
    </citation>
    <scope>NUCLEOTIDE SEQUENCE [LARGE SCALE GENOMIC DNA]</scope>
    <source>
        <strain evidence="5">JCM 18401</strain>
    </source>
</reference>
<evidence type="ECO:0000313" key="4">
    <source>
        <dbReference type="EMBL" id="GAA4882785.1"/>
    </source>
</evidence>
<dbReference type="InterPro" id="IPR036890">
    <property type="entry name" value="HATPase_C_sf"/>
</dbReference>
<dbReference type="Pfam" id="PF02518">
    <property type="entry name" value="HATPase_c"/>
    <property type="match status" value="1"/>
</dbReference>
<dbReference type="PRINTS" id="PR00344">
    <property type="entry name" value="BCTRLSENSOR"/>
</dbReference>
<evidence type="ECO:0000313" key="5">
    <source>
        <dbReference type="Proteomes" id="UP001499988"/>
    </source>
</evidence>
<dbReference type="Proteomes" id="UP001499988">
    <property type="component" value="Unassembled WGS sequence"/>
</dbReference>
<evidence type="ECO:0000259" key="3">
    <source>
        <dbReference type="PROSITE" id="PS50109"/>
    </source>
</evidence>
<name>A0ABP9EN34_9GAMM</name>
<evidence type="ECO:0000256" key="2">
    <source>
        <dbReference type="ARBA" id="ARBA00012438"/>
    </source>
</evidence>
<keyword evidence="5" id="KW-1185">Reference proteome</keyword>
<proteinExistence type="predicted"/>
<feature type="domain" description="Histidine kinase" evidence="3">
    <location>
        <begin position="1"/>
        <end position="59"/>
    </location>
</feature>
<organism evidence="4 5">
    <name type="scientific">Ferrimonas pelagia</name>
    <dbReference type="NCBI Taxonomy" id="1177826"/>
    <lineage>
        <taxon>Bacteria</taxon>
        <taxon>Pseudomonadati</taxon>
        <taxon>Pseudomonadota</taxon>
        <taxon>Gammaproteobacteria</taxon>
        <taxon>Alteromonadales</taxon>
        <taxon>Ferrimonadaceae</taxon>
        <taxon>Ferrimonas</taxon>
    </lineage>
</organism>
<comment type="caution">
    <text evidence="4">The sequence shown here is derived from an EMBL/GenBank/DDBJ whole genome shotgun (WGS) entry which is preliminary data.</text>
</comment>
<accession>A0ABP9EN34</accession>
<dbReference type="InterPro" id="IPR005467">
    <property type="entry name" value="His_kinase_dom"/>
</dbReference>
<dbReference type="PANTHER" id="PTHR43065">
    <property type="entry name" value="SENSOR HISTIDINE KINASE"/>
    <property type="match status" value="1"/>
</dbReference>
<sequence length="64" mass="6906">MSPAILDQALLPFYSTKQQGTGLGLALCREIVEAHRGQIRLSNRSQGGLKVTLELPSKPQTSAE</sequence>
<dbReference type="PANTHER" id="PTHR43065:SF51">
    <property type="entry name" value="HISTIDINE KINASE"/>
    <property type="match status" value="1"/>
</dbReference>
<dbReference type="InterPro" id="IPR003594">
    <property type="entry name" value="HATPase_dom"/>
</dbReference>
<dbReference type="SUPFAM" id="SSF55874">
    <property type="entry name" value="ATPase domain of HSP90 chaperone/DNA topoisomerase II/histidine kinase"/>
    <property type="match status" value="1"/>
</dbReference>
<dbReference type="InterPro" id="IPR004358">
    <property type="entry name" value="Sig_transdc_His_kin-like_C"/>
</dbReference>
<gene>
    <name evidence="4" type="ORF">GCM10023333_16330</name>
</gene>
<dbReference type="Gene3D" id="3.30.565.10">
    <property type="entry name" value="Histidine kinase-like ATPase, C-terminal domain"/>
    <property type="match status" value="1"/>
</dbReference>
<evidence type="ECO:0000256" key="1">
    <source>
        <dbReference type="ARBA" id="ARBA00000085"/>
    </source>
</evidence>
<comment type="catalytic activity">
    <reaction evidence="1">
        <text>ATP + protein L-histidine = ADP + protein N-phospho-L-histidine.</text>
        <dbReference type="EC" id="2.7.13.3"/>
    </reaction>
</comment>
<dbReference type="PROSITE" id="PS50109">
    <property type="entry name" value="HIS_KIN"/>
    <property type="match status" value="1"/>
</dbReference>
<dbReference type="EMBL" id="BAABJZ010000023">
    <property type="protein sequence ID" value="GAA4882785.1"/>
    <property type="molecule type" value="Genomic_DNA"/>
</dbReference>
<protein>
    <recommendedName>
        <fullName evidence="2">histidine kinase</fullName>
        <ecNumber evidence="2">2.7.13.3</ecNumber>
    </recommendedName>
</protein>